<evidence type="ECO:0000256" key="1">
    <source>
        <dbReference type="SAM" id="Phobius"/>
    </source>
</evidence>
<keyword evidence="1" id="KW-0812">Transmembrane</keyword>
<gene>
    <name evidence="2" type="ORF">Q8A49_09455</name>
</gene>
<feature type="transmembrane region" description="Helical" evidence="1">
    <location>
        <begin position="33"/>
        <end position="52"/>
    </location>
</feature>
<accession>A0ABU7KN64</accession>
<keyword evidence="1" id="KW-1133">Transmembrane helix</keyword>
<sequence>MTVRMAVILIGAAGCAALAGALRLVDGASWPEALLVAGAALGAAVGLLATVVKGEDPPSPR</sequence>
<reference evidence="2 3" key="1">
    <citation type="submission" date="2023-07" db="EMBL/GenBank/DDBJ databases">
        <authorList>
            <person name="Girao M."/>
            <person name="Carvalho M.F."/>
        </authorList>
    </citation>
    <scope>NUCLEOTIDE SEQUENCE [LARGE SCALE GENOMIC DNA]</scope>
    <source>
        <strain evidence="2 3">66/93</strain>
    </source>
</reference>
<dbReference type="EMBL" id="JAUUCC010000018">
    <property type="protein sequence ID" value="MEE2050724.1"/>
    <property type="molecule type" value="Genomic_DNA"/>
</dbReference>
<protein>
    <submittedName>
        <fullName evidence="2">Uncharacterized protein</fullName>
    </submittedName>
</protein>
<evidence type="ECO:0000313" key="2">
    <source>
        <dbReference type="EMBL" id="MEE2050724.1"/>
    </source>
</evidence>
<organism evidence="2 3">
    <name type="scientific">Nocardiopsis tropica</name>
    <dbReference type="NCBI Taxonomy" id="109330"/>
    <lineage>
        <taxon>Bacteria</taxon>
        <taxon>Bacillati</taxon>
        <taxon>Actinomycetota</taxon>
        <taxon>Actinomycetes</taxon>
        <taxon>Streptosporangiales</taxon>
        <taxon>Nocardiopsidaceae</taxon>
        <taxon>Nocardiopsis</taxon>
    </lineage>
</organism>
<evidence type="ECO:0000313" key="3">
    <source>
        <dbReference type="Proteomes" id="UP001348641"/>
    </source>
</evidence>
<keyword evidence="1" id="KW-0472">Membrane</keyword>
<name>A0ABU7KN64_9ACTN</name>
<dbReference type="RefSeq" id="WP_330157915.1">
    <property type="nucleotide sequence ID" value="NZ_BAAAJA010000008.1"/>
</dbReference>
<dbReference type="PROSITE" id="PS51257">
    <property type="entry name" value="PROKAR_LIPOPROTEIN"/>
    <property type="match status" value="1"/>
</dbReference>
<proteinExistence type="predicted"/>
<dbReference type="Proteomes" id="UP001348641">
    <property type="component" value="Unassembled WGS sequence"/>
</dbReference>
<comment type="caution">
    <text evidence="2">The sequence shown here is derived from an EMBL/GenBank/DDBJ whole genome shotgun (WGS) entry which is preliminary data.</text>
</comment>